<dbReference type="SUPFAM" id="SSF51569">
    <property type="entry name" value="Aldolase"/>
    <property type="match status" value="1"/>
</dbReference>
<evidence type="ECO:0000256" key="3">
    <source>
        <dbReference type="PIRNR" id="PIRNR001365"/>
    </source>
</evidence>
<comment type="similarity">
    <text evidence="1 3">Belongs to the DapA family.</text>
</comment>
<dbReference type="PIRSF" id="PIRSF001365">
    <property type="entry name" value="DHDPS"/>
    <property type="match status" value="1"/>
</dbReference>
<feature type="active site" description="Schiff-base intermediate with substrate" evidence="4">
    <location>
        <position position="174"/>
    </location>
</feature>
<evidence type="ECO:0000256" key="4">
    <source>
        <dbReference type="PIRSR" id="PIRSR001365-1"/>
    </source>
</evidence>
<keyword evidence="2 3" id="KW-0456">Lyase</keyword>
<dbReference type="Gene3D" id="3.20.20.70">
    <property type="entry name" value="Aldolase class I"/>
    <property type="match status" value="1"/>
</dbReference>
<dbReference type="GO" id="GO:0008840">
    <property type="term" value="F:4-hydroxy-tetrahydrodipicolinate synthase activity"/>
    <property type="evidence" value="ECO:0007669"/>
    <property type="project" value="TreeGrafter"/>
</dbReference>
<organism evidence="5 6">
    <name type="scientific">Affinibrenneria salicis</name>
    <dbReference type="NCBI Taxonomy" id="2590031"/>
    <lineage>
        <taxon>Bacteria</taxon>
        <taxon>Pseudomonadati</taxon>
        <taxon>Pseudomonadota</taxon>
        <taxon>Gammaproteobacteria</taxon>
        <taxon>Enterobacterales</taxon>
        <taxon>Pectobacteriaceae</taxon>
        <taxon>Affinibrenneria</taxon>
    </lineage>
</organism>
<evidence type="ECO:0000256" key="1">
    <source>
        <dbReference type="ARBA" id="ARBA00007592"/>
    </source>
</evidence>
<keyword evidence="6" id="KW-1185">Reference proteome</keyword>
<comment type="caution">
    <text evidence="5">The sequence shown here is derived from an EMBL/GenBank/DDBJ whole genome shotgun (WGS) entry which is preliminary data.</text>
</comment>
<dbReference type="AlphaFoldDB" id="A0A5J5FX18"/>
<dbReference type="EMBL" id="VYKJ01000008">
    <property type="protein sequence ID" value="KAA8998472.1"/>
    <property type="molecule type" value="Genomic_DNA"/>
</dbReference>
<gene>
    <name evidence="5" type="ORF">FJU30_15830</name>
</gene>
<evidence type="ECO:0000313" key="5">
    <source>
        <dbReference type="EMBL" id="KAA8998472.1"/>
    </source>
</evidence>
<dbReference type="Proteomes" id="UP000335415">
    <property type="component" value="Unassembled WGS sequence"/>
</dbReference>
<proteinExistence type="inferred from homology"/>
<dbReference type="InterPro" id="IPR013785">
    <property type="entry name" value="Aldolase_TIM"/>
</dbReference>
<feature type="active site" description="Proton donor/acceptor" evidence="4">
    <location>
        <position position="146"/>
    </location>
</feature>
<sequence>MRQIADETQKYTGIWPVMLTPFDERREIDYPSLARLVEWYLASGVHGLFAACQSSEMFFLSDRETVELVRFIVRQVNGRVPVVASGHTASAPSQQVDQLSALAETGVDGLILIANRLALAGESDERMLAALQALTAQLPALDLGIYECPYPYKRLLSDDTVAWCAQSGRYRFIKDTCCDLPTIKRRLRLAAGSRLHLANANSQTLLASFQAGCQAYSGVMANFHPRLYVWLYEHWREQPRQAGRLADYLSTAALVENLDYPACAKYFQQQMGNFSTYACRVRDSAAYPSGFFPQAIDGMMRLGEAIQLKTLTSGGGHGVDSNPA</sequence>
<dbReference type="RefSeq" id="WP_150435949.1">
    <property type="nucleotide sequence ID" value="NZ_VYKJ01000008.1"/>
</dbReference>
<dbReference type="PANTHER" id="PTHR12128">
    <property type="entry name" value="DIHYDRODIPICOLINATE SYNTHASE"/>
    <property type="match status" value="1"/>
</dbReference>
<dbReference type="Pfam" id="PF00701">
    <property type="entry name" value="DHDPS"/>
    <property type="match status" value="1"/>
</dbReference>
<dbReference type="OrthoDB" id="9796205at2"/>
<name>A0A5J5FX18_9GAMM</name>
<evidence type="ECO:0000256" key="2">
    <source>
        <dbReference type="ARBA" id="ARBA00023239"/>
    </source>
</evidence>
<accession>A0A5J5FX18</accession>
<reference evidence="5 6" key="1">
    <citation type="submission" date="2019-09" db="EMBL/GenBank/DDBJ databases">
        <authorList>
            <person name="Li Y."/>
        </authorList>
    </citation>
    <scope>NUCLEOTIDE SEQUENCE [LARGE SCALE GENOMIC DNA]</scope>
    <source>
        <strain evidence="5 6">L3-3HA</strain>
    </source>
</reference>
<dbReference type="CDD" id="cd00408">
    <property type="entry name" value="DHDPS-like"/>
    <property type="match status" value="1"/>
</dbReference>
<evidence type="ECO:0000313" key="6">
    <source>
        <dbReference type="Proteomes" id="UP000335415"/>
    </source>
</evidence>
<dbReference type="InterPro" id="IPR002220">
    <property type="entry name" value="DapA-like"/>
</dbReference>
<dbReference type="SMART" id="SM01130">
    <property type="entry name" value="DHDPS"/>
    <property type="match status" value="1"/>
</dbReference>
<dbReference type="PANTHER" id="PTHR12128:SF66">
    <property type="entry name" value="4-HYDROXY-2-OXOGLUTARATE ALDOLASE, MITOCHONDRIAL"/>
    <property type="match status" value="1"/>
</dbReference>
<protein>
    <submittedName>
        <fullName evidence="5">Dihydrodipicolinate synthase family protein</fullName>
    </submittedName>
</protein>